<reference evidence="2 3" key="1">
    <citation type="submission" date="2019-08" db="EMBL/GenBank/DDBJ databases">
        <authorList>
            <person name="Peeters C."/>
        </authorList>
    </citation>
    <scope>NUCLEOTIDE SEQUENCE [LARGE SCALE GENOMIC DNA]</scope>
    <source>
        <strain evidence="2 3">LMG 31112</strain>
    </source>
</reference>
<feature type="region of interest" description="Disordered" evidence="1">
    <location>
        <begin position="940"/>
        <end position="979"/>
    </location>
</feature>
<dbReference type="EMBL" id="CABPSM010000004">
    <property type="protein sequence ID" value="VVD95750.1"/>
    <property type="molecule type" value="Genomic_DNA"/>
</dbReference>
<accession>A0A5E4U6R6</accession>
<protein>
    <recommendedName>
        <fullName evidence="4">Hydroxymethyltransferase</fullName>
    </recommendedName>
</protein>
<organism evidence="2 3">
    <name type="scientific">Pandoraea horticolens</name>
    <dbReference type="NCBI Taxonomy" id="2508298"/>
    <lineage>
        <taxon>Bacteria</taxon>
        <taxon>Pseudomonadati</taxon>
        <taxon>Pseudomonadota</taxon>
        <taxon>Betaproteobacteria</taxon>
        <taxon>Burkholderiales</taxon>
        <taxon>Burkholderiaceae</taxon>
        <taxon>Pandoraea</taxon>
    </lineage>
</organism>
<dbReference type="Proteomes" id="UP000343317">
    <property type="component" value="Unassembled WGS sequence"/>
</dbReference>
<keyword evidence="3" id="KW-1185">Reference proteome</keyword>
<name>A0A5E4U6R6_9BURK</name>
<evidence type="ECO:0008006" key="4">
    <source>
        <dbReference type="Google" id="ProtNLM"/>
    </source>
</evidence>
<dbReference type="AlphaFoldDB" id="A0A5E4U6R6"/>
<dbReference type="RefSeq" id="WP_150620246.1">
    <property type="nucleotide sequence ID" value="NZ_CABPSM010000004.1"/>
</dbReference>
<sequence>MQLTFDRPSIKDDAWYPTADLTGFRSASGGGAEIQKALVISFTAPGKPTGGDVNVEATPWRAFGVTIEASEVGGGIFDVKLTLSPTDGEPINTNAITKVRIGVNKLSAEGPAWSSFEGTFAAAADEDPQVIGKLVVDCASAPLGLELVQPEVRLTRGEKSERLQPSFGQQSSFDVTAGTYRINAPELRNAAGTLRASVALQPDEVVIRRGESTDLSVRFGSVVRSTTVDVSLDFADIPGLCDEEIQLSYLEGNTEKHRFVLRSGQTHRMEMLPLSGSFTLRAADVRLNNIHYQIDDYVKQLDGQYHLVKFTREQVRQMDDSHPDAAKFSIGVSVVTPVAERFTLRLVDHSNPPRQYRFDDIRVDNYSAEQAVLVAPGAYEVVVESFIFNSVVHYIDVQPNPLSVVGKVPARVEASVVAGANLHVPGFPNFLSFGGCANMSPSNVDDFAAARVSSLFKYSGDDGMGDAGHYLPPGKEPTPRIIQMARDVSAKLNDALPVLPVMISYTCNLSLGNVEVIIRDPERHKFSFANYIQALQMAQATQDPEHPVPAGFIVNPDYLGECQKYGFAPTYAIPVRQPLASALEYHGVDFEIPSDITDTLKGYVKAVNWLTRVIAPSVVLGWQLNLWGVAGSQWVYRDFEYAEVFDPVDGQMKKMTITPERAGELMAQYALLVGVFDDIAFTRRDGARAVAKGADFMAVDRYEADDFTIRSYANGYCYSPYEWERTFDFCAVLSRHLRKPVMPWQIPASHLATTADQVDEPPRVSASGNICAQRIRARANGHRYSDAERSGGLGFDEQHWGSGGSYLLGHPEIGAAVDAIHPYLLSVEFNPVYAPTMGSNARELFSRHAWNLSAPKYLDFPQRGIFSVLLGGGATTGVVGAVGDPSSWVRTRLAAYRENPVTFEQGKRRTIGVAAQAHENGWRPKPVRVEHRAMALPLGNRDVPAAPDLPAVQVPQAHRGEGFSRRAKPNGQSTDTLNS</sequence>
<feature type="compositionally biased region" description="Polar residues" evidence="1">
    <location>
        <begin position="970"/>
        <end position="979"/>
    </location>
</feature>
<evidence type="ECO:0000313" key="3">
    <source>
        <dbReference type="Proteomes" id="UP000343317"/>
    </source>
</evidence>
<proteinExistence type="predicted"/>
<gene>
    <name evidence="2" type="ORF">PHO31112_01860</name>
</gene>
<evidence type="ECO:0000256" key="1">
    <source>
        <dbReference type="SAM" id="MobiDB-lite"/>
    </source>
</evidence>
<evidence type="ECO:0000313" key="2">
    <source>
        <dbReference type="EMBL" id="VVD95750.1"/>
    </source>
</evidence>